<protein>
    <recommendedName>
        <fullName evidence="2">Tyr recombinase domain-containing protein</fullName>
    </recommendedName>
</protein>
<comment type="caution">
    <text evidence="1">The sequence shown here is derived from an EMBL/GenBank/DDBJ whole genome shotgun (WGS) entry which is preliminary data.</text>
</comment>
<gene>
    <name evidence="1" type="ORF">SDC9_211488</name>
</gene>
<dbReference type="EMBL" id="VSSQ01143558">
    <property type="protein sequence ID" value="MPN63722.1"/>
    <property type="molecule type" value="Genomic_DNA"/>
</dbReference>
<reference evidence="1" key="1">
    <citation type="submission" date="2019-08" db="EMBL/GenBank/DDBJ databases">
        <authorList>
            <person name="Kucharzyk K."/>
            <person name="Murdoch R.W."/>
            <person name="Higgins S."/>
            <person name="Loffler F."/>
        </authorList>
    </citation>
    <scope>NUCLEOTIDE SEQUENCE</scope>
</reference>
<dbReference type="GO" id="GO:0003677">
    <property type="term" value="F:DNA binding"/>
    <property type="evidence" value="ECO:0007669"/>
    <property type="project" value="InterPro"/>
</dbReference>
<accession>A0A645JKF8</accession>
<sequence>MNRWLDEGENIYAKLPFLRAYMGHENLESTLYYVHLLPENLAKSAGVDWSLLESVLPEAEE</sequence>
<dbReference type="AlphaFoldDB" id="A0A645JKF8"/>
<dbReference type="SUPFAM" id="SSF56349">
    <property type="entry name" value="DNA breaking-rejoining enzymes"/>
    <property type="match status" value="1"/>
</dbReference>
<organism evidence="1">
    <name type="scientific">bioreactor metagenome</name>
    <dbReference type="NCBI Taxonomy" id="1076179"/>
    <lineage>
        <taxon>unclassified sequences</taxon>
        <taxon>metagenomes</taxon>
        <taxon>ecological metagenomes</taxon>
    </lineage>
</organism>
<name>A0A645JKF8_9ZZZZ</name>
<proteinExistence type="predicted"/>
<evidence type="ECO:0000313" key="1">
    <source>
        <dbReference type="EMBL" id="MPN63722.1"/>
    </source>
</evidence>
<evidence type="ECO:0008006" key="2">
    <source>
        <dbReference type="Google" id="ProtNLM"/>
    </source>
</evidence>
<dbReference type="InterPro" id="IPR011010">
    <property type="entry name" value="DNA_brk_join_enz"/>
</dbReference>